<comment type="function">
    <text evidence="5">This is 1 of the proteins that bind and probably mediate the attachment of the 5S RNA into the large ribosomal subunit, where it forms part of the central protuberance. In the 70S ribosome it contacts protein S13 of the 30S subunit (bridge B1b), connecting the 2 subunits; this bridge is implicated in subunit movement. Contacts the P site tRNA; the 5S rRNA and some of its associated proteins might help stabilize positioning of ribosome-bound tRNAs.</text>
</comment>
<dbReference type="GO" id="GO:0003735">
    <property type="term" value="F:structural constituent of ribosome"/>
    <property type="evidence" value="ECO:0007669"/>
    <property type="project" value="InterPro"/>
</dbReference>
<dbReference type="InterPro" id="IPR031310">
    <property type="entry name" value="Ribosomal_uL5_N"/>
</dbReference>
<evidence type="ECO:0000256" key="4">
    <source>
        <dbReference type="ARBA" id="ARBA00035245"/>
    </source>
</evidence>
<evidence type="ECO:0000256" key="1">
    <source>
        <dbReference type="ARBA" id="ARBA00008553"/>
    </source>
</evidence>
<keyword evidence="5" id="KW-0699">rRNA-binding</keyword>
<feature type="domain" description="Large ribosomal subunit protein uL5 N-terminal" evidence="7">
    <location>
        <begin position="25"/>
        <end position="87"/>
    </location>
</feature>
<dbReference type="InterPro" id="IPR031309">
    <property type="entry name" value="Ribosomal_uL5_C"/>
</dbReference>
<dbReference type="SUPFAM" id="SSF55282">
    <property type="entry name" value="RL5-like"/>
    <property type="match status" value="1"/>
</dbReference>
<evidence type="ECO:0000256" key="3">
    <source>
        <dbReference type="ARBA" id="ARBA00023274"/>
    </source>
</evidence>
<organism evidence="9 10">
    <name type="scientific">Candidatus Wildermuthbacteria bacterium RIFCSPHIGHO2_02_FULL_48_16</name>
    <dbReference type="NCBI Taxonomy" id="1802453"/>
    <lineage>
        <taxon>Bacteria</taxon>
        <taxon>Candidatus Wildermuthiibacteriota</taxon>
    </lineage>
</organism>
<dbReference type="Proteomes" id="UP000178529">
    <property type="component" value="Unassembled WGS sequence"/>
</dbReference>
<evidence type="ECO:0000256" key="5">
    <source>
        <dbReference type="HAMAP-Rule" id="MF_01333"/>
    </source>
</evidence>
<dbReference type="InterPro" id="IPR020930">
    <property type="entry name" value="Ribosomal_uL5_bac-type"/>
</dbReference>
<keyword evidence="3 5" id="KW-0687">Ribonucleoprotein</keyword>
<sequence length="185" mass="20806">MQKHLPEIYTKEAIPAMMAKFGFKNRMEVPALQKVVLNIGFGKLIGGKAGDEEKKIKEEVVQDLSLITGQKPAFTKAKKSIAGFKLREGIPIGAKVTLRGPRMHDFLERFIHIILPRSRDFRGIDQKMFDSRGNLTMGIKEMIFFPEILPEKVRVPLSLEITISTTASSKTEGVELLRLLGFPIQ</sequence>
<keyword evidence="5" id="KW-0820">tRNA-binding</keyword>
<evidence type="ECO:0000313" key="9">
    <source>
        <dbReference type="EMBL" id="OHA68156.1"/>
    </source>
</evidence>
<comment type="caution">
    <text evidence="9">The sequence shown here is derived from an EMBL/GenBank/DDBJ whole genome shotgun (WGS) entry which is preliminary data.</text>
</comment>
<dbReference type="Gene3D" id="3.30.1440.10">
    <property type="match status" value="1"/>
</dbReference>
<keyword evidence="5" id="KW-0694">RNA-binding</keyword>
<dbReference type="InterPro" id="IPR020929">
    <property type="entry name" value="Ribosomal_uL5_CS"/>
</dbReference>
<reference evidence="9 10" key="1">
    <citation type="journal article" date="2016" name="Nat. Commun.">
        <title>Thousands of microbial genomes shed light on interconnected biogeochemical processes in an aquifer system.</title>
        <authorList>
            <person name="Anantharaman K."/>
            <person name="Brown C.T."/>
            <person name="Hug L.A."/>
            <person name="Sharon I."/>
            <person name="Castelle C.J."/>
            <person name="Probst A.J."/>
            <person name="Thomas B.C."/>
            <person name="Singh A."/>
            <person name="Wilkins M.J."/>
            <person name="Karaoz U."/>
            <person name="Brodie E.L."/>
            <person name="Williams K.H."/>
            <person name="Hubbard S.S."/>
            <person name="Banfield J.F."/>
        </authorList>
    </citation>
    <scope>NUCLEOTIDE SEQUENCE [LARGE SCALE GENOMIC DNA]</scope>
</reference>
<dbReference type="InterPro" id="IPR002132">
    <property type="entry name" value="Ribosomal_uL5"/>
</dbReference>
<dbReference type="GO" id="GO:1990904">
    <property type="term" value="C:ribonucleoprotein complex"/>
    <property type="evidence" value="ECO:0007669"/>
    <property type="project" value="UniProtKB-KW"/>
</dbReference>
<gene>
    <name evidence="5" type="primary">rplE</name>
    <name evidence="9" type="ORF">A3J68_01755</name>
</gene>
<dbReference type="AlphaFoldDB" id="A0A1G2R5P7"/>
<dbReference type="GO" id="GO:0006412">
    <property type="term" value="P:translation"/>
    <property type="evidence" value="ECO:0007669"/>
    <property type="project" value="UniProtKB-UniRule"/>
</dbReference>
<name>A0A1G2R5P7_9BACT</name>
<dbReference type="FunFam" id="3.30.1440.10:FF:000001">
    <property type="entry name" value="50S ribosomal protein L5"/>
    <property type="match status" value="1"/>
</dbReference>
<dbReference type="GO" id="GO:0000049">
    <property type="term" value="F:tRNA binding"/>
    <property type="evidence" value="ECO:0007669"/>
    <property type="project" value="UniProtKB-UniRule"/>
</dbReference>
<protein>
    <recommendedName>
        <fullName evidence="4 5">Large ribosomal subunit protein uL5</fullName>
    </recommendedName>
</protein>
<dbReference type="GO" id="GO:0019843">
    <property type="term" value="F:rRNA binding"/>
    <property type="evidence" value="ECO:0007669"/>
    <property type="project" value="UniProtKB-UniRule"/>
</dbReference>
<accession>A0A1G2R5P7</accession>
<dbReference type="Pfam" id="PF00673">
    <property type="entry name" value="Ribosomal_L5_C"/>
    <property type="match status" value="1"/>
</dbReference>
<evidence type="ECO:0000313" key="10">
    <source>
        <dbReference type="Proteomes" id="UP000178529"/>
    </source>
</evidence>
<evidence type="ECO:0000256" key="2">
    <source>
        <dbReference type="ARBA" id="ARBA00022980"/>
    </source>
</evidence>
<evidence type="ECO:0000259" key="7">
    <source>
        <dbReference type="Pfam" id="PF00281"/>
    </source>
</evidence>
<evidence type="ECO:0000256" key="6">
    <source>
        <dbReference type="RuleBase" id="RU003930"/>
    </source>
</evidence>
<feature type="domain" description="Large ribosomal subunit protein uL5 C-terminal" evidence="8">
    <location>
        <begin position="91"/>
        <end position="183"/>
    </location>
</feature>
<dbReference type="GO" id="GO:0005840">
    <property type="term" value="C:ribosome"/>
    <property type="evidence" value="ECO:0007669"/>
    <property type="project" value="UniProtKB-KW"/>
</dbReference>
<dbReference type="PIRSF" id="PIRSF002161">
    <property type="entry name" value="Ribosomal_L5"/>
    <property type="match status" value="1"/>
</dbReference>
<dbReference type="EMBL" id="MHTY01000030">
    <property type="protein sequence ID" value="OHA68156.1"/>
    <property type="molecule type" value="Genomic_DNA"/>
</dbReference>
<dbReference type="InterPro" id="IPR022803">
    <property type="entry name" value="Ribosomal_uL5_dom_sf"/>
</dbReference>
<dbReference type="NCBIfam" id="NF000585">
    <property type="entry name" value="PRK00010.1"/>
    <property type="match status" value="1"/>
</dbReference>
<evidence type="ECO:0000259" key="8">
    <source>
        <dbReference type="Pfam" id="PF00673"/>
    </source>
</evidence>
<dbReference type="HAMAP" id="MF_01333_B">
    <property type="entry name" value="Ribosomal_uL5_B"/>
    <property type="match status" value="1"/>
</dbReference>
<dbReference type="Pfam" id="PF00281">
    <property type="entry name" value="Ribosomal_L5"/>
    <property type="match status" value="1"/>
</dbReference>
<dbReference type="PROSITE" id="PS00358">
    <property type="entry name" value="RIBOSOMAL_L5"/>
    <property type="match status" value="1"/>
</dbReference>
<comment type="similarity">
    <text evidence="1 5 6">Belongs to the universal ribosomal protein uL5 family.</text>
</comment>
<comment type="subunit">
    <text evidence="5">Part of the 50S ribosomal subunit; part of the 5S rRNA/L5/L18/L25 subcomplex. Contacts the 5S rRNA and the P site tRNA. Forms a bridge to the 30S subunit in the 70S ribosome.</text>
</comment>
<proteinExistence type="inferred from homology"/>
<keyword evidence="2 5" id="KW-0689">Ribosomal protein</keyword>
<dbReference type="PANTHER" id="PTHR11994">
    <property type="entry name" value="60S RIBOSOMAL PROTEIN L11-RELATED"/>
    <property type="match status" value="1"/>
</dbReference>